<gene>
    <name evidence="5" type="ORF">GIX10_04325</name>
    <name evidence="4" type="ORF">SKM51_04455</name>
</gene>
<dbReference type="AlphaFoldDB" id="A0A6L6GDU6"/>
<feature type="transmembrane region" description="Helical" evidence="1">
    <location>
        <begin position="567"/>
        <end position="588"/>
    </location>
</feature>
<feature type="transmembrane region" description="Helical" evidence="1">
    <location>
        <begin position="206"/>
        <end position="223"/>
    </location>
</feature>
<dbReference type="Pfam" id="PF09925">
    <property type="entry name" value="DUF2157"/>
    <property type="match status" value="1"/>
</dbReference>
<evidence type="ECO:0000313" key="6">
    <source>
        <dbReference type="Proteomes" id="UP000473854"/>
    </source>
</evidence>
<accession>A0A6L6GDU6</accession>
<keyword evidence="1" id="KW-0812">Transmembrane</keyword>
<dbReference type="InterPro" id="IPR025513">
    <property type="entry name" value="DUF4401"/>
</dbReference>
<feature type="transmembrane region" description="Helical" evidence="1">
    <location>
        <begin position="52"/>
        <end position="72"/>
    </location>
</feature>
<dbReference type="Pfam" id="PF14351">
    <property type="entry name" value="DUF4401"/>
    <property type="match status" value="1"/>
</dbReference>
<evidence type="ECO:0000313" key="5">
    <source>
        <dbReference type="EMBL" id="MTD10679.1"/>
    </source>
</evidence>
<dbReference type="EMBL" id="WLYL01000009">
    <property type="protein sequence ID" value="MTD10679.1"/>
    <property type="molecule type" value="Genomic_DNA"/>
</dbReference>
<sequence length="601" mass="69255">MDKTKLTQNHQFSPLLFCHEGVLRYLNILGLALIAVSFLYLIAANWWMLPNWIQLTIPMLILFCSASASVYFSKQEWIRQGLDTVAGLMLGLSLAVIGQIYQTGADSYLLFLLWSVMLLPWLYRPNIGIFAMLCIVSQLALYLYFKQSFWMERAEGLYLLGLNVLTAISFVFAVRYYSILRFLFIAFMIAISIGSMMLFINQFQLIYLASSIILPITTAFYFYRKHQALETILLIAGLAASLSIWMFELVDEQLTHSALGLFVLATLIFGWFAMISFALKKIFPQTKFSVIPLALGAWISGIILATLLLTYWEVFSILMGIIFIGIAWRLLNKQPSVFMRQFAYCLWVCGQAAILIHTGLLTENMFVVWLLQLVLLALTVIKRMHWFILTLQLLVSHALGIAVLALETSFRYDDVVIHIALSLNYVIFIGLFLMSQYWQASNYQKSIYLWMIAMLTGSAIVQSVTGLEHWQGVGQIGFDQILLFYILPSLLMLSFIWQNRQQFFERWLWLIPIFGISLLLLGYFEIFIIMLLMAWAVVYQQRLLQGLLILLLIFWLWMLYYNLGLSFLVKSLTIFISGLMVWLVVYGLKQVKLNQIRGEEA</sequence>
<reference evidence="5 6" key="1">
    <citation type="submission" date="2019-11" db="EMBL/GenBank/DDBJ databases">
        <authorList>
            <person name="An D."/>
        </authorList>
    </citation>
    <scope>NUCLEOTIDE SEQUENCE [LARGE SCALE GENOMIC DNA]</scope>
    <source>
        <strain evidence="5 6">YIM 103518</strain>
    </source>
</reference>
<dbReference type="RefSeq" id="WP_154772303.1">
    <property type="nucleotide sequence ID" value="NZ_JAXHPG010000002.1"/>
</dbReference>
<feature type="transmembrane region" description="Helical" evidence="1">
    <location>
        <begin position="314"/>
        <end position="331"/>
    </location>
</feature>
<feature type="domain" description="DUF4401" evidence="3">
    <location>
        <begin position="291"/>
        <end position="590"/>
    </location>
</feature>
<feature type="transmembrane region" description="Helical" evidence="1">
    <location>
        <begin position="366"/>
        <end position="381"/>
    </location>
</feature>
<keyword evidence="1" id="KW-0472">Membrane</keyword>
<feature type="transmembrane region" description="Helical" evidence="1">
    <location>
        <begin position="228"/>
        <end position="247"/>
    </location>
</feature>
<reference evidence="4 7" key="2">
    <citation type="submission" date="2023-11" db="EMBL/GenBank/DDBJ databases">
        <title>The common occurrence of Acinetobacte faecalis in cattle feces and its emended description.</title>
        <authorList>
            <person name="Kyselkova M."/>
            <person name="Xanthopoulou K."/>
            <person name="Shestivska V."/>
            <person name="Spanelova P."/>
            <person name="Maixnerova M."/>
            <person name="Higgins P.G."/>
            <person name="Nemec A."/>
        </authorList>
    </citation>
    <scope>NUCLEOTIDE SEQUENCE [LARGE SCALE GENOMIC DNA]</scope>
    <source>
        <strain evidence="4 7">ANC 7483</strain>
    </source>
</reference>
<feature type="transmembrane region" description="Helical" evidence="1">
    <location>
        <begin position="259"/>
        <end position="278"/>
    </location>
</feature>
<proteinExistence type="predicted"/>
<evidence type="ECO:0000259" key="2">
    <source>
        <dbReference type="Pfam" id="PF09925"/>
    </source>
</evidence>
<feature type="transmembrane region" description="Helical" evidence="1">
    <location>
        <begin position="386"/>
        <end position="405"/>
    </location>
</feature>
<feature type="transmembrane region" description="Helical" evidence="1">
    <location>
        <begin position="447"/>
        <end position="465"/>
    </location>
</feature>
<feature type="transmembrane region" description="Helical" evidence="1">
    <location>
        <begin position="128"/>
        <end position="145"/>
    </location>
</feature>
<feature type="transmembrane region" description="Helical" evidence="1">
    <location>
        <begin position="509"/>
        <end position="537"/>
    </location>
</feature>
<dbReference type="Proteomes" id="UP000473854">
    <property type="component" value="Unassembled WGS sequence"/>
</dbReference>
<evidence type="ECO:0000256" key="1">
    <source>
        <dbReference type="SAM" id="Phobius"/>
    </source>
</evidence>
<evidence type="ECO:0000259" key="3">
    <source>
        <dbReference type="Pfam" id="PF14351"/>
    </source>
</evidence>
<evidence type="ECO:0000313" key="7">
    <source>
        <dbReference type="Proteomes" id="UP001278995"/>
    </source>
</evidence>
<feature type="transmembrane region" description="Helical" evidence="1">
    <location>
        <begin position="343"/>
        <end position="360"/>
    </location>
</feature>
<feature type="transmembrane region" description="Helical" evidence="1">
    <location>
        <begin position="290"/>
        <end position="308"/>
    </location>
</feature>
<dbReference type="Proteomes" id="UP001278995">
    <property type="component" value="Unassembled WGS sequence"/>
</dbReference>
<comment type="caution">
    <text evidence="5">The sequence shown here is derived from an EMBL/GenBank/DDBJ whole genome shotgun (WGS) entry which is preliminary data.</text>
</comment>
<protein>
    <submittedName>
        <fullName evidence="5">DUF2157 domain-containing protein</fullName>
    </submittedName>
</protein>
<feature type="transmembrane region" description="Helical" evidence="1">
    <location>
        <begin position="84"/>
        <end position="101"/>
    </location>
</feature>
<feature type="transmembrane region" description="Helical" evidence="1">
    <location>
        <begin position="417"/>
        <end position="435"/>
    </location>
</feature>
<evidence type="ECO:0000313" key="4">
    <source>
        <dbReference type="EMBL" id="MDY6486455.1"/>
    </source>
</evidence>
<dbReference type="EMBL" id="JAXHPL010000015">
    <property type="protein sequence ID" value="MDY6486455.1"/>
    <property type="molecule type" value="Genomic_DNA"/>
</dbReference>
<name>A0A6L6GDU6_9GAMM</name>
<feature type="transmembrane region" description="Helical" evidence="1">
    <location>
        <begin position="543"/>
        <end position="560"/>
    </location>
</feature>
<feature type="transmembrane region" description="Helical" evidence="1">
    <location>
        <begin position="182"/>
        <end position="200"/>
    </location>
</feature>
<feature type="domain" description="DUF2157" evidence="2">
    <location>
        <begin position="23"/>
        <end position="123"/>
    </location>
</feature>
<feature type="transmembrane region" description="Helical" evidence="1">
    <location>
        <begin position="21"/>
        <end position="46"/>
    </location>
</feature>
<organism evidence="5 6">
    <name type="scientific">Acinetobacter faecalis</name>
    <dbReference type="NCBI Taxonomy" id="2665161"/>
    <lineage>
        <taxon>Bacteria</taxon>
        <taxon>Pseudomonadati</taxon>
        <taxon>Pseudomonadota</taxon>
        <taxon>Gammaproteobacteria</taxon>
        <taxon>Moraxellales</taxon>
        <taxon>Moraxellaceae</taxon>
        <taxon>Acinetobacter</taxon>
    </lineage>
</organism>
<dbReference type="InterPro" id="IPR018677">
    <property type="entry name" value="DUF2157"/>
</dbReference>
<feature type="transmembrane region" description="Helical" evidence="1">
    <location>
        <begin position="477"/>
        <end position="497"/>
    </location>
</feature>
<keyword evidence="1" id="KW-1133">Transmembrane helix</keyword>